<reference evidence="2" key="1">
    <citation type="journal article" date="2020" name="Stud. Mycol.">
        <title>101 Dothideomycetes genomes: a test case for predicting lifestyles and emergence of pathogens.</title>
        <authorList>
            <person name="Haridas S."/>
            <person name="Albert R."/>
            <person name="Binder M."/>
            <person name="Bloem J."/>
            <person name="Labutti K."/>
            <person name="Salamov A."/>
            <person name="Andreopoulos B."/>
            <person name="Baker S."/>
            <person name="Barry K."/>
            <person name="Bills G."/>
            <person name="Bluhm B."/>
            <person name="Cannon C."/>
            <person name="Castanera R."/>
            <person name="Culley D."/>
            <person name="Daum C."/>
            <person name="Ezra D."/>
            <person name="Gonzalez J."/>
            <person name="Henrissat B."/>
            <person name="Kuo A."/>
            <person name="Liang C."/>
            <person name="Lipzen A."/>
            <person name="Lutzoni F."/>
            <person name="Magnuson J."/>
            <person name="Mondo S."/>
            <person name="Nolan M."/>
            <person name="Ohm R."/>
            <person name="Pangilinan J."/>
            <person name="Park H.-J."/>
            <person name="Ramirez L."/>
            <person name="Alfaro M."/>
            <person name="Sun H."/>
            <person name="Tritt A."/>
            <person name="Yoshinaga Y."/>
            <person name="Zwiers L.-H."/>
            <person name="Turgeon B."/>
            <person name="Goodwin S."/>
            <person name="Spatafora J."/>
            <person name="Crous P."/>
            <person name="Grigoriev I."/>
        </authorList>
    </citation>
    <scope>NUCLEOTIDE SEQUENCE</scope>
    <source>
        <strain evidence="2">CBS 183.55</strain>
    </source>
</reference>
<proteinExistence type="predicted"/>
<keyword evidence="3" id="KW-1185">Reference proteome</keyword>
<dbReference type="Proteomes" id="UP000800082">
    <property type="component" value="Unassembled WGS sequence"/>
</dbReference>
<evidence type="ECO:0000313" key="3">
    <source>
        <dbReference type="Proteomes" id="UP000800082"/>
    </source>
</evidence>
<sequence>MSDSSTLHGGREWMSHSSNPNDTDKARVYGCAGLFRYPGQQTLHRGPAGSAAAEGQPQPSHAYLERWMQIPPLTKLFWGGGSGGSDSNPALRQPSVPVSSRARDKAASSACPCLTNPSSEQFGPSLGVQVILREAPIPLLPARHCFLASEALLALCDPESRIPAFHGFPRTTAYPRQLVPVAACIESAPGHPERGPPGRRLRLIIPPPNSEYPHHCRRSTPRRAEHCDARRH</sequence>
<evidence type="ECO:0000256" key="1">
    <source>
        <dbReference type="SAM" id="MobiDB-lite"/>
    </source>
</evidence>
<protein>
    <submittedName>
        <fullName evidence="2">Uncharacterized protein</fullName>
    </submittedName>
</protein>
<evidence type="ECO:0000313" key="2">
    <source>
        <dbReference type="EMBL" id="KAF1930271.1"/>
    </source>
</evidence>
<feature type="region of interest" description="Disordered" evidence="1">
    <location>
        <begin position="1"/>
        <end position="22"/>
    </location>
</feature>
<dbReference type="GeneID" id="54347059"/>
<feature type="region of interest" description="Disordered" evidence="1">
    <location>
        <begin position="212"/>
        <end position="232"/>
    </location>
</feature>
<organism evidence="2 3">
    <name type="scientific">Didymella exigua CBS 183.55</name>
    <dbReference type="NCBI Taxonomy" id="1150837"/>
    <lineage>
        <taxon>Eukaryota</taxon>
        <taxon>Fungi</taxon>
        <taxon>Dikarya</taxon>
        <taxon>Ascomycota</taxon>
        <taxon>Pezizomycotina</taxon>
        <taxon>Dothideomycetes</taxon>
        <taxon>Pleosporomycetidae</taxon>
        <taxon>Pleosporales</taxon>
        <taxon>Pleosporineae</taxon>
        <taxon>Didymellaceae</taxon>
        <taxon>Didymella</taxon>
    </lineage>
</organism>
<feature type="compositionally biased region" description="Basic and acidic residues" evidence="1">
    <location>
        <begin position="222"/>
        <end position="232"/>
    </location>
</feature>
<name>A0A6A5RPC0_9PLEO</name>
<dbReference type="OrthoDB" id="10645872at2759"/>
<gene>
    <name evidence="2" type="ORF">M421DRAFT_3352</name>
</gene>
<dbReference type="EMBL" id="ML978963">
    <property type="protein sequence ID" value="KAF1930271.1"/>
    <property type="molecule type" value="Genomic_DNA"/>
</dbReference>
<dbReference type="RefSeq" id="XP_033450519.1">
    <property type="nucleotide sequence ID" value="XM_033589412.1"/>
</dbReference>
<dbReference type="AlphaFoldDB" id="A0A6A5RPC0"/>
<accession>A0A6A5RPC0</accession>